<organism evidence="1 2">
    <name type="scientific">Rotaria sordida</name>
    <dbReference type="NCBI Taxonomy" id="392033"/>
    <lineage>
        <taxon>Eukaryota</taxon>
        <taxon>Metazoa</taxon>
        <taxon>Spiralia</taxon>
        <taxon>Gnathifera</taxon>
        <taxon>Rotifera</taxon>
        <taxon>Eurotatoria</taxon>
        <taxon>Bdelloidea</taxon>
        <taxon>Philodinida</taxon>
        <taxon>Philodinidae</taxon>
        <taxon>Rotaria</taxon>
    </lineage>
</organism>
<gene>
    <name evidence="1" type="ORF">ZHD862_LOCUS21469</name>
</gene>
<accession>A0A814UHB8</accession>
<sequence length="162" mass="18761">MLCRRSVVSTKIFRRNACRRSAVSTKFQELYGQSSGRIRTPSINTNPSKTGNDFLKENTKQLDTISYSRGMSPTFIQSRHFHFDQFSRDNHNRGHPQTYQSQISSSNRHTYGGRGIYLSGINQEGCRLKNNYCSHDYQCCSGKCRCVRWSIMGKMSCWKKCF</sequence>
<evidence type="ECO:0000313" key="1">
    <source>
        <dbReference type="EMBL" id="CAF1175704.1"/>
    </source>
</evidence>
<reference evidence="1" key="1">
    <citation type="submission" date="2021-02" db="EMBL/GenBank/DDBJ databases">
        <authorList>
            <person name="Nowell W R."/>
        </authorList>
    </citation>
    <scope>NUCLEOTIDE SEQUENCE</scope>
</reference>
<proteinExistence type="predicted"/>
<dbReference type="Proteomes" id="UP000663864">
    <property type="component" value="Unassembled WGS sequence"/>
</dbReference>
<dbReference type="AlphaFoldDB" id="A0A814UHB8"/>
<name>A0A814UHB8_9BILA</name>
<comment type="caution">
    <text evidence="1">The sequence shown here is derived from an EMBL/GenBank/DDBJ whole genome shotgun (WGS) entry which is preliminary data.</text>
</comment>
<evidence type="ECO:0000313" key="2">
    <source>
        <dbReference type="Proteomes" id="UP000663864"/>
    </source>
</evidence>
<protein>
    <submittedName>
        <fullName evidence="1">Uncharacterized protein</fullName>
    </submittedName>
</protein>
<dbReference type="EMBL" id="CAJNOT010001278">
    <property type="protein sequence ID" value="CAF1175704.1"/>
    <property type="molecule type" value="Genomic_DNA"/>
</dbReference>